<protein>
    <submittedName>
        <fullName evidence="1">Uncharacterized protein</fullName>
    </submittedName>
</protein>
<dbReference type="AlphaFoldDB" id="A0A2M8P2T9"/>
<name>A0A2M8P2T9_9CHLR</name>
<gene>
    <name evidence="1" type="ORF">CUN51_02675</name>
</gene>
<sequence>MQIINFSHPLTSEQIAQIEAQIGGKIGGIRDVRVQFDTEQPFVPQVIALLDSLGISSEQWQTEAWLLVLPSLNFIAAVLLAELHGRSGRFPTIVRLKPVANALVSAFELAEIINLDQVRTAARTRR</sequence>
<organism evidence="1 2">
    <name type="scientific">Candidatus Thermofonsia Clade 1 bacterium</name>
    <dbReference type="NCBI Taxonomy" id="2364210"/>
    <lineage>
        <taxon>Bacteria</taxon>
        <taxon>Bacillati</taxon>
        <taxon>Chloroflexota</taxon>
        <taxon>Candidatus Thermofontia</taxon>
        <taxon>Candidatus Thermofonsia Clade 1</taxon>
    </lineage>
</organism>
<dbReference type="NCBIfam" id="NF040560">
    <property type="entry name" value="CAS_Csx15"/>
    <property type="match status" value="1"/>
</dbReference>
<proteinExistence type="predicted"/>
<dbReference type="CDD" id="cd09766">
    <property type="entry name" value="Csx15_I-U"/>
    <property type="match status" value="1"/>
</dbReference>
<evidence type="ECO:0000313" key="1">
    <source>
        <dbReference type="EMBL" id="PJF31865.1"/>
    </source>
</evidence>
<accession>A0A2M8P2T9</accession>
<dbReference type="Proteomes" id="UP000228921">
    <property type="component" value="Unassembled WGS sequence"/>
</dbReference>
<comment type="caution">
    <text evidence="1">The sequence shown here is derived from an EMBL/GenBank/DDBJ whole genome shotgun (WGS) entry which is preliminary data.</text>
</comment>
<evidence type="ECO:0000313" key="2">
    <source>
        <dbReference type="Proteomes" id="UP000228921"/>
    </source>
</evidence>
<dbReference type="EMBL" id="PGTK01000002">
    <property type="protein sequence ID" value="PJF31865.1"/>
    <property type="molecule type" value="Genomic_DNA"/>
</dbReference>
<reference evidence="1 2" key="1">
    <citation type="submission" date="2017-11" db="EMBL/GenBank/DDBJ databases">
        <title>Evolution of Phototrophy in the Chloroflexi Phylum Driven by Horizontal Gene Transfer.</title>
        <authorList>
            <person name="Ward L.M."/>
            <person name="Hemp J."/>
            <person name="Shih P.M."/>
            <person name="Mcglynn S.E."/>
            <person name="Fischer W."/>
        </authorList>
    </citation>
    <scope>NUCLEOTIDE SEQUENCE [LARGE SCALE GENOMIC DNA]</scope>
    <source>
        <strain evidence="1">CP2_2F</strain>
    </source>
</reference>